<evidence type="ECO:0000256" key="1">
    <source>
        <dbReference type="SAM" id="MobiDB-lite"/>
    </source>
</evidence>
<dbReference type="GO" id="GO:0004820">
    <property type="term" value="F:glycine-tRNA ligase activity"/>
    <property type="evidence" value="ECO:0007669"/>
    <property type="project" value="UniProtKB-EC"/>
</dbReference>
<feature type="compositionally biased region" description="Low complexity" evidence="1">
    <location>
        <begin position="367"/>
        <end position="377"/>
    </location>
</feature>
<feature type="compositionally biased region" description="Basic residues" evidence="1">
    <location>
        <begin position="59"/>
        <end position="68"/>
    </location>
</feature>
<dbReference type="EC" id="6.1.1.14" evidence="2"/>
<accession>A0A6J4HSY1</accession>
<feature type="non-terminal residue" evidence="2">
    <location>
        <position position="386"/>
    </location>
</feature>
<feature type="compositionally biased region" description="Basic residues" evidence="1">
    <location>
        <begin position="351"/>
        <end position="366"/>
    </location>
</feature>
<feature type="region of interest" description="Disordered" evidence="1">
    <location>
        <begin position="291"/>
        <end position="386"/>
    </location>
</feature>
<feature type="region of interest" description="Disordered" evidence="1">
    <location>
        <begin position="1"/>
        <end position="129"/>
    </location>
</feature>
<dbReference type="EMBL" id="CADCTH010000144">
    <property type="protein sequence ID" value="CAA9232089.1"/>
    <property type="molecule type" value="Genomic_DNA"/>
</dbReference>
<feature type="compositionally biased region" description="Basic residues" evidence="1">
    <location>
        <begin position="296"/>
        <end position="308"/>
    </location>
</feature>
<gene>
    <name evidence="2" type="ORF">AVDCRST_MAG54-1065</name>
</gene>
<feature type="compositionally biased region" description="Low complexity" evidence="1">
    <location>
        <begin position="34"/>
        <end position="43"/>
    </location>
</feature>
<keyword evidence="2" id="KW-0436">Ligase</keyword>
<sequence length="386" mass="43548">AHAHRQRPHRDRGQPLQAPRFRLPLRGDLRRDALGLGLRPPGRGAQGEPQAPVVEGRRQRPRRRRRAGLQRDPAAPGVGRVRPRRRVHRPTGRVHELPPPLPRRPARRGLRRAHRRPVAGVDRRRGPRPLRPVERAVPQLRHARPVHPAARVQHDAQDLPGPGGVRGGPALPAARDRAGHLRQLRQRDVRGAQEAALRHRPDGQELPQRDHARQLHLPHARVRADGDGVLRRARLRRAVAPVLDRRAHPLVHRPGDLRRQPAPLRAPQGEALPLLEAHRRHRVPVRLQRRPGVGRARGHRQPHRLRPHHALEQQRCRPELLRPGHRLALPPVRHRAGRRRGPLDDDVPARGLHRGRGAQRQGRGRQAHGAQARPAPRSGQGRGAAA</sequence>
<feature type="compositionally biased region" description="Basic and acidic residues" evidence="1">
    <location>
        <begin position="309"/>
        <end position="322"/>
    </location>
</feature>
<feature type="compositionally biased region" description="Basic residues" evidence="1">
    <location>
        <begin position="81"/>
        <end position="92"/>
    </location>
</feature>
<feature type="compositionally biased region" description="Basic residues" evidence="1">
    <location>
        <begin position="1"/>
        <end position="10"/>
    </location>
</feature>
<name>A0A6J4HSY1_9PSEU</name>
<protein>
    <submittedName>
        <fullName evidence="2">Glycyl-tRNA synthetase</fullName>
        <ecNumber evidence="2">6.1.1.14</ecNumber>
    </submittedName>
</protein>
<dbReference type="AlphaFoldDB" id="A0A6J4HSY1"/>
<organism evidence="2">
    <name type="scientific">uncultured Actinomycetospora sp</name>
    <dbReference type="NCBI Taxonomy" id="1135996"/>
    <lineage>
        <taxon>Bacteria</taxon>
        <taxon>Bacillati</taxon>
        <taxon>Actinomycetota</taxon>
        <taxon>Actinomycetes</taxon>
        <taxon>Pseudonocardiales</taxon>
        <taxon>Pseudonocardiaceae</taxon>
        <taxon>Actinomycetospora</taxon>
        <taxon>environmental samples</taxon>
    </lineage>
</organism>
<keyword evidence="2" id="KW-0030">Aminoacyl-tRNA synthetase</keyword>
<feature type="compositionally biased region" description="Basic residues" evidence="1">
    <location>
        <begin position="104"/>
        <end position="117"/>
    </location>
</feature>
<reference evidence="2" key="1">
    <citation type="submission" date="2020-02" db="EMBL/GenBank/DDBJ databases">
        <authorList>
            <person name="Meier V. D."/>
        </authorList>
    </citation>
    <scope>NUCLEOTIDE SEQUENCE</scope>
    <source>
        <strain evidence="2">AVDCRST_MAG54</strain>
    </source>
</reference>
<evidence type="ECO:0000313" key="2">
    <source>
        <dbReference type="EMBL" id="CAA9232089.1"/>
    </source>
</evidence>
<proteinExistence type="predicted"/>
<feature type="non-terminal residue" evidence="2">
    <location>
        <position position="1"/>
    </location>
</feature>